<dbReference type="EMBL" id="VSSQ01064415">
    <property type="protein sequence ID" value="MPN17319.1"/>
    <property type="molecule type" value="Genomic_DNA"/>
</dbReference>
<comment type="caution">
    <text evidence="1">The sequence shown here is derived from an EMBL/GenBank/DDBJ whole genome shotgun (WGS) entry which is preliminary data.</text>
</comment>
<gene>
    <name evidence="1" type="ORF">SDC9_164672</name>
</gene>
<evidence type="ECO:0000313" key="1">
    <source>
        <dbReference type="EMBL" id="MPN17319.1"/>
    </source>
</evidence>
<sequence>MGGRVKSVENDFRSTHVQRPLWLHVQNLTTRFHSSAVQQPSESRVRRTALSMPNSIGFPFVQASSHCSIGSGYGGKEATCTFTTAREPKRVAAEALSAFPPISSTSYFVPAGSTLLSASRFSPSRWISASGRSMRKM</sequence>
<reference evidence="1" key="1">
    <citation type="submission" date="2019-08" db="EMBL/GenBank/DDBJ databases">
        <authorList>
            <person name="Kucharzyk K."/>
            <person name="Murdoch R.W."/>
            <person name="Higgins S."/>
            <person name="Loffler F."/>
        </authorList>
    </citation>
    <scope>NUCLEOTIDE SEQUENCE</scope>
</reference>
<name>A0A645FUX1_9ZZZZ</name>
<dbReference type="AlphaFoldDB" id="A0A645FUX1"/>
<proteinExistence type="predicted"/>
<protein>
    <submittedName>
        <fullName evidence="1">Uncharacterized protein</fullName>
    </submittedName>
</protein>
<organism evidence="1">
    <name type="scientific">bioreactor metagenome</name>
    <dbReference type="NCBI Taxonomy" id="1076179"/>
    <lineage>
        <taxon>unclassified sequences</taxon>
        <taxon>metagenomes</taxon>
        <taxon>ecological metagenomes</taxon>
    </lineage>
</organism>
<accession>A0A645FUX1</accession>